<proteinExistence type="predicted"/>
<protein>
    <submittedName>
        <fullName evidence="5">Uncharacterized protein</fullName>
    </submittedName>
</protein>
<keyword evidence="1" id="KW-0963">Cytoplasm</keyword>
<dbReference type="InterPro" id="IPR037004">
    <property type="entry name" value="Exonuc_VII_ssu_sf"/>
</dbReference>
<dbReference type="GO" id="GO:0006308">
    <property type="term" value="P:DNA catabolic process"/>
    <property type="evidence" value="ECO:0007669"/>
    <property type="project" value="InterPro"/>
</dbReference>
<keyword evidence="3" id="KW-0378">Hydrolase</keyword>
<dbReference type="Gene3D" id="1.10.287.1040">
    <property type="entry name" value="Exonuclease VII, small subunit"/>
    <property type="match status" value="1"/>
</dbReference>
<organism evidence="5">
    <name type="scientific">marine metagenome</name>
    <dbReference type="NCBI Taxonomy" id="408172"/>
    <lineage>
        <taxon>unclassified sequences</taxon>
        <taxon>metagenomes</taxon>
        <taxon>ecological metagenomes</taxon>
    </lineage>
</organism>
<dbReference type="Pfam" id="PF02609">
    <property type="entry name" value="Exonuc_VII_S"/>
    <property type="match status" value="1"/>
</dbReference>
<dbReference type="PANTHER" id="PTHR34137:SF1">
    <property type="entry name" value="EXODEOXYRIBONUCLEASE 7 SMALL SUBUNIT"/>
    <property type="match status" value="1"/>
</dbReference>
<dbReference type="EMBL" id="UINC01001276">
    <property type="protein sequence ID" value="SUZ76390.1"/>
    <property type="molecule type" value="Genomic_DNA"/>
</dbReference>
<evidence type="ECO:0000256" key="1">
    <source>
        <dbReference type="ARBA" id="ARBA00022490"/>
    </source>
</evidence>
<sequence>MRRLEEILSRLEKDDVALEEALELFEEGVGHVRDAERVLAQTELRVQELLGDGDVQDMELD</sequence>
<gene>
    <name evidence="5" type="ORF">METZ01_LOCUS29244</name>
</gene>
<evidence type="ECO:0000256" key="4">
    <source>
        <dbReference type="SAM" id="Coils"/>
    </source>
</evidence>
<evidence type="ECO:0000256" key="3">
    <source>
        <dbReference type="ARBA" id="ARBA00022801"/>
    </source>
</evidence>
<name>A0A381QBK4_9ZZZZ</name>
<dbReference type="AlphaFoldDB" id="A0A381QBK4"/>
<keyword evidence="4" id="KW-0175">Coiled coil</keyword>
<evidence type="ECO:0000256" key="2">
    <source>
        <dbReference type="ARBA" id="ARBA00022722"/>
    </source>
</evidence>
<dbReference type="GO" id="GO:0009318">
    <property type="term" value="C:exodeoxyribonuclease VII complex"/>
    <property type="evidence" value="ECO:0007669"/>
    <property type="project" value="InterPro"/>
</dbReference>
<evidence type="ECO:0000313" key="5">
    <source>
        <dbReference type="EMBL" id="SUZ76390.1"/>
    </source>
</evidence>
<dbReference type="InterPro" id="IPR003761">
    <property type="entry name" value="Exonuc_VII_S"/>
</dbReference>
<dbReference type="PANTHER" id="PTHR34137">
    <property type="entry name" value="EXODEOXYRIBONUCLEASE 7 SMALL SUBUNIT"/>
    <property type="match status" value="1"/>
</dbReference>
<dbReference type="NCBIfam" id="TIGR01280">
    <property type="entry name" value="xseB"/>
    <property type="match status" value="1"/>
</dbReference>
<accession>A0A381QBK4</accession>
<dbReference type="GO" id="GO:0008855">
    <property type="term" value="F:exodeoxyribonuclease VII activity"/>
    <property type="evidence" value="ECO:0007669"/>
    <property type="project" value="InterPro"/>
</dbReference>
<reference evidence="5" key="1">
    <citation type="submission" date="2018-05" db="EMBL/GenBank/DDBJ databases">
        <authorList>
            <person name="Lanie J.A."/>
            <person name="Ng W.-L."/>
            <person name="Kazmierczak K.M."/>
            <person name="Andrzejewski T.M."/>
            <person name="Davidsen T.M."/>
            <person name="Wayne K.J."/>
            <person name="Tettelin H."/>
            <person name="Glass J.I."/>
            <person name="Rusch D."/>
            <person name="Podicherti R."/>
            <person name="Tsui H.-C.T."/>
            <person name="Winkler M.E."/>
        </authorList>
    </citation>
    <scope>NUCLEOTIDE SEQUENCE</scope>
</reference>
<feature type="coiled-coil region" evidence="4">
    <location>
        <begin position="1"/>
        <end position="52"/>
    </location>
</feature>
<dbReference type="GO" id="GO:0005829">
    <property type="term" value="C:cytosol"/>
    <property type="evidence" value="ECO:0007669"/>
    <property type="project" value="TreeGrafter"/>
</dbReference>
<keyword evidence="2" id="KW-0540">Nuclease</keyword>
<dbReference type="SUPFAM" id="SSF116842">
    <property type="entry name" value="XseB-like"/>
    <property type="match status" value="1"/>
</dbReference>